<dbReference type="GO" id="GO:0006313">
    <property type="term" value="P:DNA transposition"/>
    <property type="evidence" value="ECO:0007669"/>
    <property type="project" value="InterPro"/>
</dbReference>
<dbReference type="GO" id="GO:0004803">
    <property type="term" value="F:transposase activity"/>
    <property type="evidence" value="ECO:0007669"/>
    <property type="project" value="InterPro"/>
</dbReference>
<dbReference type="AlphaFoldDB" id="A0A553JTF7"/>
<comment type="caution">
    <text evidence="2">The sequence shown here is derived from an EMBL/GenBank/DDBJ whole genome shotgun (WGS) entry which is preliminary data.</text>
</comment>
<dbReference type="NCBIfam" id="NF047646">
    <property type="entry name" value="REP_Tyr_transpos"/>
    <property type="match status" value="1"/>
</dbReference>
<dbReference type="Proteomes" id="UP000318126">
    <property type="component" value="Unassembled WGS sequence"/>
</dbReference>
<name>A0A553JTF7_SHEHA</name>
<proteinExistence type="predicted"/>
<accession>A0A553JTF7</accession>
<feature type="domain" description="Transposase IS200-like" evidence="1">
    <location>
        <begin position="13"/>
        <end position="128"/>
    </location>
</feature>
<protein>
    <submittedName>
        <fullName evidence="2">Transposase</fullName>
    </submittedName>
</protein>
<reference evidence="3" key="1">
    <citation type="submission" date="2019-07" db="EMBL/GenBank/DDBJ databases">
        <title>Shewanella sp. YLB-08 draft genomic sequence.</title>
        <authorList>
            <person name="Yu L."/>
        </authorList>
    </citation>
    <scope>NUCLEOTIDE SEQUENCE [LARGE SCALE GENOMIC DNA]</scope>
    <source>
        <strain evidence="3">JCM 20706</strain>
    </source>
</reference>
<dbReference type="Gene3D" id="3.30.70.1290">
    <property type="entry name" value="Transposase IS200-like"/>
    <property type="match status" value="1"/>
</dbReference>
<dbReference type="InterPro" id="IPR036515">
    <property type="entry name" value="Transposase_17_sf"/>
</dbReference>
<dbReference type="EMBL" id="VKGK01000003">
    <property type="protein sequence ID" value="TRY15681.1"/>
    <property type="molecule type" value="Genomic_DNA"/>
</dbReference>
<evidence type="ECO:0000313" key="2">
    <source>
        <dbReference type="EMBL" id="TRY15681.1"/>
    </source>
</evidence>
<dbReference type="GO" id="GO:0043565">
    <property type="term" value="F:sequence-specific DNA binding"/>
    <property type="evidence" value="ECO:0007669"/>
    <property type="project" value="TreeGrafter"/>
</dbReference>
<dbReference type="SMART" id="SM01321">
    <property type="entry name" value="Y1_Tnp"/>
    <property type="match status" value="1"/>
</dbReference>
<dbReference type="PANTHER" id="PTHR36966">
    <property type="entry name" value="REP-ASSOCIATED TYROSINE TRANSPOSASE"/>
    <property type="match status" value="1"/>
</dbReference>
<dbReference type="InterPro" id="IPR002686">
    <property type="entry name" value="Transposase_17"/>
</dbReference>
<organism evidence="2 3">
    <name type="scientific">Shewanella hanedai</name>
    <name type="common">Alteromonas hanedai</name>
    <dbReference type="NCBI Taxonomy" id="25"/>
    <lineage>
        <taxon>Bacteria</taxon>
        <taxon>Pseudomonadati</taxon>
        <taxon>Pseudomonadota</taxon>
        <taxon>Gammaproteobacteria</taxon>
        <taxon>Alteromonadales</taxon>
        <taxon>Shewanellaceae</taxon>
        <taxon>Shewanella</taxon>
    </lineage>
</organism>
<gene>
    <name evidence="2" type="ORF">FN961_04185</name>
</gene>
<dbReference type="InterPro" id="IPR052715">
    <property type="entry name" value="RAYT_transposase"/>
</dbReference>
<evidence type="ECO:0000259" key="1">
    <source>
        <dbReference type="SMART" id="SM01321"/>
    </source>
</evidence>
<dbReference type="RefSeq" id="WP_143563292.1">
    <property type="nucleotide sequence ID" value="NZ_BMPL01000003.1"/>
</dbReference>
<keyword evidence="3" id="KW-1185">Reference proteome</keyword>
<sequence>MSWSDLRKGRYSQEQGEYFITFNTQNKQKYFDDFNVASIFCSQIAINEHLHNCTWLTWVLMPDHFHGLLRLGDDSKLSKVIGALKGSSSFAINKESKSRGQLWQSSFYDRALRCDDDRKNVSRYIVANPLRKNLVENIGDYPYWNSVYL</sequence>
<dbReference type="Pfam" id="PF01797">
    <property type="entry name" value="Y1_Tnp"/>
    <property type="match status" value="1"/>
</dbReference>
<evidence type="ECO:0000313" key="3">
    <source>
        <dbReference type="Proteomes" id="UP000318126"/>
    </source>
</evidence>
<dbReference type="PANTHER" id="PTHR36966:SF1">
    <property type="entry name" value="REP-ASSOCIATED TYROSINE TRANSPOSASE"/>
    <property type="match status" value="1"/>
</dbReference>
<dbReference type="SUPFAM" id="SSF143422">
    <property type="entry name" value="Transposase IS200-like"/>
    <property type="match status" value="1"/>
</dbReference>
<dbReference type="OrthoDB" id="9794403at2"/>